<reference evidence="27" key="1">
    <citation type="journal article" date="2018" name="Front. Microbiol.">
        <title>Genome-Based Analysis Reveals the Taxonomy and Diversity of the Family Idiomarinaceae.</title>
        <authorList>
            <person name="Liu Y."/>
            <person name="Lai Q."/>
            <person name="Shao Z."/>
        </authorList>
    </citation>
    <scope>NUCLEOTIDE SEQUENCE [LARGE SCALE GENOMIC DNA]</scope>
    <source>
        <strain evidence="27">AIS</strain>
    </source>
</reference>
<evidence type="ECO:0000256" key="16">
    <source>
        <dbReference type="ARBA" id="ARBA00030048"/>
    </source>
</evidence>
<dbReference type="InterPro" id="IPR036565">
    <property type="entry name" value="Mur-like_cat_sf"/>
</dbReference>
<comment type="catalytic activity">
    <reaction evidence="19">
        <text>(6S)-5,6,7,8-tetrahydrofolyl-(gamma-L-Glu)(n) + L-glutamate + ATP = (6S)-5,6,7,8-tetrahydrofolyl-(gamma-L-Glu)(n+1) + ADP + phosphate + H(+)</text>
        <dbReference type="Rhea" id="RHEA:10580"/>
        <dbReference type="Rhea" id="RHEA-COMP:14738"/>
        <dbReference type="Rhea" id="RHEA-COMP:14740"/>
        <dbReference type="ChEBI" id="CHEBI:15378"/>
        <dbReference type="ChEBI" id="CHEBI:29985"/>
        <dbReference type="ChEBI" id="CHEBI:30616"/>
        <dbReference type="ChEBI" id="CHEBI:43474"/>
        <dbReference type="ChEBI" id="CHEBI:141005"/>
        <dbReference type="ChEBI" id="CHEBI:456216"/>
        <dbReference type="EC" id="6.3.2.17"/>
    </reaction>
</comment>
<dbReference type="NCBIfam" id="TIGR01499">
    <property type="entry name" value="folC"/>
    <property type="match status" value="1"/>
</dbReference>
<evidence type="ECO:0000256" key="13">
    <source>
        <dbReference type="ARBA" id="ARBA00022840"/>
    </source>
</evidence>
<evidence type="ECO:0000256" key="9">
    <source>
        <dbReference type="ARBA" id="ARBA00019357"/>
    </source>
</evidence>
<comment type="subunit">
    <text evidence="6">Monomer.</text>
</comment>
<evidence type="ECO:0000256" key="19">
    <source>
        <dbReference type="ARBA" id="ARBA00047493"/>
    </source>
</evidence>
<comment type="caution">
    <text evidence="26">The sequence shown here is derived from an EMBL/GenBank/DDBJ whole genome shotgun (WGS) entry which is preliminary data.</text>
</comment>
<dbReference type="Proteomes" id="UP000286934">
    <property type="component" value="Unassembled WGS sequence"/>
</dbReference>
<feature type="domain" description="Mur ligase C-terminal" evidence="24">
    <location>
        <begin position="290"/>
        <end position="409"/>
    </location>
</feature>
<comment type="function">
    <text evidence="2">Functions in two distinct reactions of the de novo folate biosynthetic pathway. Catalyzes the addition of a glutamate residue to dihydropteroate (7,8-dihydropteroate or H2Pte) to form dihydrofolate (7,8-dihydrofolate monoglutamate or H2Pte-Glu). Also catalyzes successive additions of L-glutamate to tetrahydrofolate or 10-formyltetrahydrofolate or 5,10-methylenetetrahydrofolate, leading to folylpolyglutamate derivatives.</text>
</comment>
<evidence type="ECO:0000313" key="27">
    <source>
        <dbReference type="Proteomes" id="UP000286934"/>
    </source>
</evidence>
<keyword evidence="14" id="KW-0460">Magnesium</keyword>
<dbReference type="GO" id="GO:0004326">
    <property type="term" value="F:tetrahydrofolylpolyglutamate synthase activity"/>
    <property type="evidence" value="ECO:0007669"/>
    <property type="project" value="UniProtKB-EC"/>
</dbReference>
<dbReference type="InterPro" id="IPR036615">
    <property type="entry name" value="Mur_ligase_C_dom_sf"/>
</dbReference>
<dbReference type="GO" id="GO:0005737">
    <property type="term" value="C:cytoplasm"/>
    <property type="evidence" value="ECO:0007669"/>
    <property type="project" value="TreeGrafter"/>
</dbReference>
<dbReference type="GO" id="GO:0046656">
    <property type="term" value="P:folic acid biosynthetic process"/>
    <property type="evidence" value="ECO:0007669"/>
    <property type="project" value="UniProtKB-KW"/>
</dbReference>
<dbReference type="PANTHER" id="PTHR11136">
    <property type="entry name" value="FOLYLPOLYGLUTAMATE SYNTHASE-RELATED"/>
    <property type="match status" value="1"/>
</dbReference>
<keyword evidence="27" id="KW-1185">Reference proteome</keyword>
<proteinExistence type="inferred from homology"/>
<dbReference type="InterPro" id="IPR013221">
    <property type="entry name" value="Mur_ligase_cen"/>
</dbReference>
<evidence type="ECO:0000256" key="3">
    <source>
        <dbReference type="ARBA" id="ARBA00004799"/>
    </source>
</evidence>
<dbReference type="Pfam" id="PF02875">
    <property type="entry name" value="Mur_ligase_C"/>
    <property type="match status" value="1"/>
</dbReference>
<keyword evidence="15" id="KW-0289">Folate biosynthesis</keyword>
<dbReference type="PIRSF" id="PIRSF001563">
    <property type="entry name" value="Folylpolyglu_synth"/>
    <property type="match status" value="1"/>
</dbReference>
<evidence type="ECO:0000256" key="5">
    <source>
        <dbReference type="ARBA" id="ARBA00008276"/>
    </source>
</evidence>
<comment type="similarity">
    <text evidence="5 23">Belongs to the folylpolyglutamate synthase family.</text>
</comment>
<evidence type="ECO:0000256" key="17">
    <source>
        <dbReference type="ARBA" id="ARBA00030592"/>
    </source>
</evidence>
<evidence type="ECO:0000256" key="15">
    <source>
        <dbReference type="ARBA" id="ARBA00022909"/>
    </source>
</evidence>
<dbReference type="EC" id="6.3.2.12" evidence="7"/>
<evidence type="ECO:0000256" key="11">
    <source>
        <dbReference type="ARBA" id="ARBA00022723"/>
    </source>
</evidence>
<evidence type="ECO:0000256" key="12">
    <source>
        <dbReference type="ARBA" id="ARBA00022741"/>
    </source>
</evidence>
<dbReference type="InterPro" id="IPR004101">
    <property type="entry name" value="Mur_ligase_C"/>
</dbReference>
<evidence type="ECO:0000256" key="6">
    <source>
        <dbReference type="ARBA" id="ARBA00011245"/>
    </source>
</evidence>
<dbReference type="GO" id="GO:0046654">
    <property type="term" value="P:tetrahydrofolate biosynthetic process"/>
    <property type="evidence" value="ECO:0007669"/>
    <property type="project" value="UniProtKB-UniPathway"/>
</dbReference>
<accession>A0A432WYH3</accession>
<evidence type="ECO:0000313" key="26">
    <source>
        <dbReference type="EMBL" id="RUO38796.1"/>
    </source>
</evidence>
<dbReference type="RefSeq" id="WP_126806071.1">
    <property type="nucleotide sequence ID" value="NZ_PIPP01000001.1"/>
</dbReference>
<keyword evidence="13 23" id="KW-0067">ATP-binding</keyword>
<dbReference type="OrthoDB" id="9809356at2"/>
<dbReference type="EMBL" id="PIPP01000001">
    <property type="protein sequence ID" value="RUO38796.1"/>
    <property type="molecule type" value="Genomic_DNA"/>
</dbReference>
<dbReference type="SUPFAM" id="SSF53623">
    <property type="entry name" value="MurD-like peptide ligases, catalytic domain"/>
    <property type="match status" value="1"/>
</dbReference>
<evidence type="ECO:0000256" key="4">
    <source>
        <dbReference type="ARBA" id="ARBA00005150"/>
    </source>
</evidence>
<dbReference type="UniPathway" id="UPA00077">
    <property type="reaction ID" value="UER00157"/>
</dbReference>
<evidence type="ECO:0000259" key="24">
    <source>
        <dbReference type="Pfam" id="PF02875"/>
    </source>
</evidence>
<dbReference type="GO" id="GO:0005524">
    <property type="term" value="F:ATP binding"/>
    <property type="evidence" value="ECO:0007669"/>
    <property type="project" value="UniProtKB-KW"/>
</dbReference>
<comment type="pathway">
    <text evidence="4">Cofactor biosynthesis; tetrahydrofolylpolyglutamate biosynthesis.</text>
</comment>
<gene>
    <name evidence="26" type="ORF">CWE13_03960</name>
</gene>
<dbReference type="AlphaFoldDB" id="A0A432WYH3"/>
<evidence type="ECO:0000256" key="2">
    <source>
        <dbReference type="ARBA" id="ARBA00002714"/>
    </source>
</evidence>
<dbReference type="GO" id="GO:0008841">
    <property type="term" value="F:dihydrofolate synthase activity"/>
    <property type="evidence" value="ECO:0007669"/>
    <property type="project" value="UniProtKB-EC"/>
</dbReference>
<dbReference type="InterPro" id="IPR001645">
    <property type="entry name" value="Folylpolyglutamate_synth"/>
</dbReference>
<comment type="catalytic activity">
    <reaction evidence="21">
        <text>(6R)-5,10-methylenetetrahydrofolyl-(gamma-L-Glu)(n) + L-glutamate + ATP = (6R)-5,10-methylenetetrahydrofolyl-(gamma-L-Glu)(n+1) + ADP + phosphate + H(+)</text>
        <dbReference type="Rhea" id="RHEA:51912"/>
        <dbReference type="Rhea" id="RHEA-COMP:13257"/>
        <dbReference type="Rhea" id="RHEA-COMP:13258"/>
        <dbReference type="ChEBI" id="CHEBI:15378"/>
        <dbReference type="ChEBI" id="CHEBI:29985"/>
        <dbReference type="ChEBI" id="CHEBI:30616"/>
        <dbReference type="ChEBI" id="CHEBI:43474"/>
        <dbReference type="ChEBI" id="CHEBI:136572"/>
        <dbReference type="ChEBI" id="CHEBI:456216"/>
        <dbReference type="EC" id="6.3.2.17"/>
    </reaction>
</comment>
<protein>
    <recommendedName>
        <fullName evidence="9">Dihydrofolate synthase/folylpolyglutamate synthase</fullName>
        <ecNumber evidence="7">6.3.2.12</ecNumber>
        <ecNumber evidence="8">6.3.2.17</ecNumber>
    </recommendedName>
    <alternativeName>
        <fullName evidence="18">Folylpoly-gamma-glutamate synthetase-dihydrofolate synthetase</fullName>
    </alternativeName>
    <alternativeName>
        <fullName evidence="16">Folylpolyglutamate synthetase</fullName>
    </alternativeName>
    <alternativeName>
        <fullName evidence="17">Tetrahydrofolylpolyglutamate synthase</fullName>
    </alternativeName>
</protein>
<keyword evidence="10 23" id="KW-0436">Ligase</keyword>
<name>A0A432WYH3_9GAMM</name>
<dbReference type="Gene3D" id="3.90.190.20">
    <property type="entry name" value="Mur ligase, C-terminal domain"/>
    <property type="match status" value="1"/>
</dbReference>
<organism evidence="26 27">
    <name type="scientific">Aliidiomarina shirensis</name>
    <dbReference type="NCBI Taxonomy" id="1048642"/>
    <lineage>
        <taxon>Bacteria</taxon>
        <taxon>Pseudomonadati</taxon>
        <taxon>Pseudomonadota</taxon>
        <taxon>Gammaproteobacteria</taxon>
        <taxon>Alteromonadales</taxon>
        <taxon>Idiomarinaceae</taxon>
        <taxon>Aliidiomarina</taxon>
    </lineage>
</organism>
<dbReference type="GO" id="GO:0046872">
    <property type="term" value="F:metal ion binding"/>
    <property type="evidence" value="ECO:0007669"/>
    <property type="project" value="UniProtKB-KW"/>
</dbReference>
<dbReference type="PANTHER" id="PTHR11136:SF0">
    <property type="entry name" value="DIHYDROFOLATE SYNTHETASE-RELATED"/>
    <property type="match status" value="1"/>
</dbReference>
<keyword evidence="11" id="KW-0479">Metal-binding</keyword>
<dbReference type="SUPFAM" id="SSF53244">
    <property type="entry name" value="MurD-like peptide ligases, peptide-binding domain"/>
    <property type="match status" value="1"/>
</dbReference>
<comment type="catalytic activity">
    <reaction evidence="20">
        <text>10-formyltetrahydrofolyl-(gamma-L-Glu)(n) + L-glutamate + ATP = 10-formyltetrahydrofolyl-(gamma-L-Glu)(n+1) + ADP + phosphate + H(+)</text>
        <dbReference type="Rhea" id="RHEA:51904"/>
        <dbReference type="Rhea" id="RHEA-COMP:13088"/>
        <dbReference type="Rhea" id="RHEA-COMP:14300"/>
        <dbReference type="ChEBI" id="CHEBI:15378"/>
        <dbReference type="ChEBI" id="CHEBI:29985"/>
        <dbReference type="ChEBI" id="CHEBI:30616"/>
        <dbReference type="ChEBI" id="CHEBI:43474"/>
        <dbReference type="ChEBI" id="CHEBI:134413"/>
        <dbReference type="ChEBI" id="CHEBI:456216"/>
        <dbReference type="EC" id="6.3.2.17"/>
    </reaction>
</comment>
<dbReference type="Gene3D" id="3.40.1190.10">
    <property type="entry name" value="Mur-like, catalytic domain"/>
    <property type="match status" value="1"/>
</dbReference>
<evidence type="ECO:0000256" key="20">
    <source>
        <dbReference type="ARBA" id="ARBA00047808"/>
    </source>
</evidence>
<evidence type="ECO:0000256" key="1">
    <source>
        <dbReference type="ARBA" id="ARBA00001946"/>
    </source>
</evidence>
<dbReference type="EC" id="6.3.2.17" evidence="8"/>
<evidence type="ECO:0000256" key="22">
    <source>
        <dbReference type="ARBA" id="ARBA00049161"/>
    </source>
</evidence>
<comment type="catalytic activity">
    <reaction evidence="22">
        <text>7,8-dihydropteroate + L-glutamate + ATP = 7,8-dihydrofolate + ADP + phosphate + H(+)</text>
        <dbReference type="Rhea" id="RHEA:23584"/>
        <dbReference type="ChEBI" id="CHEBI:15378"/>
        <dbReference type="ChEBI" id="CHEBI:17839"/>
        <dbReference type="ChEBI" id="CHEBI:29985"/>
        <dbReference type="ChEBI" id="CHEBI:30616"/>
        <dbReference type="ChEBI" id="CHEBI:43474"/>
        <dbReference type="ChEBI" id="CHEBI:57451"/>
        <dbReference type="ChEBI" id="CHEBI:456216"/>
        <dbReference type="EC" id="6.3.2.12"/>
    </reaction>
</comment>
<evidence type="ECO:0000256" key="14">
    <source>
        <dbReference type="ARBA" id="ARBA00022842"/>
    </source>
</evidence>
<evidence type="ECO:0000256" key="18">
    <source>
        <dbReference type="ARBA" id="ARBA00032510"/>
    </source>
</evidence>
<feature type="domain" description="Mur ligase central" evidence="25">
    <location>
        <begin position="54"/>
        <end position="200"/>
    </location>
</feature>
<evidence type="ECO:0000256" key="21">
    <source>
        <dbReference type="ARBA" id="ARBA00049035"/>
    </source>
</evidence>
<evidence type="ECO:0000256" key="8">
    <source>
        <dbReference type="ARBA" id="ARBA00013025"/>
    </source>
</evidence>
<evidence type="ECO:0000256" key="23">
    <source>
        <dbReference type="PIRNR" id="PIRNR001563"/>
    </source>
</evidence>
<comment type="pathway">
    <text evidence="3">Cofactor biosynthesis; tetrahydrofolate biosynthesis; 7,8-dihydrofolate from 2-amino-4-hydroxy-6-hydroxymethyl-7,8-dihydropteridine diphosphate and 4-aminobenzoate: step 2/2.</text>
</comment>
<sequence length="424" mass="46531">MKTSPEVQAQWSLQQWLEYLESIHHRPIDMGLDRVRLVAEKLKLLHPKATVFTVGGTNGKGSTVRYLEQICLAAGLSVATYTSPHMLRYTERVRLNGNELPEREHVRAFSAIEEGRGDTSLTYFEFGTLAAIWLCQQHLPHVIILEVGLGGRFDAVNIIDADVSLVTSVGVDHIEFLGSDREQIGFEKAGIYRAKKPAICGDTSPPIKLINYAKEIGADLCCVGVDFNAARQPDTAYFDFHGPRTDWQNLPMPSLPFANALTALAAIQLSNLNISAEHVSIGLVKAQLPGRFELIRANPTVIFDVGHNPHAAQYLAQTLQDKFANKRIVAVCGMLKDKEHRATLEPLLAVIEHWYLASLSGVRGIPAQTLRESLPATAKADCFSDPIAAFTQAEADAGIDDVIVCFGSFLTIAALYEQLTQSSD</sequence>
<dbReference type="FunFam" id="3.40.1190.10:FF:000004">
    <property type="entry name" value="Dihydrofolate synthase/folylpolyglutamate synthase"/>
    <property type="match status" value="1"/>
</dbReference>
<dbReference type="NCBIfam" id="NF008101">
    <property type="entry name" value="PRK10846.1"/>
    <property type="match status" value="1"/>
</dbReference>
<evidence type="ECO:0000259" key="25">
    <source>
        <dbReference type="Pfam" id="PF08245"/>
    </source>
</evidence>
<keyword evidence="12 23" id="KW-0547">Nucleotide-binding</keyword>
<evidence type="ECO:0000256" key="7">
    <source>
        <dbReference type="ARBA" id="ARBA00013023"/>
    </source>
</evidence>
<evidence type="ECO:0000256" key="10">
    <source>
        <dbReference type="ARBA" id="ARBA00022598"/>
    </source>
</evidence>
<comment type="cofactor">
    <cofactor evidence="1">
        <name>Mg(2+)</name>
        <dbReference type="ChEBI" id="CHEBI:18420"/>
    </cofactor>
</comment>
<dbReference type="Pfam" id="PF08245">
    <property type="entry name" value="Mur_ligase_M"/>
    <property type="match status" value="1"/>
</dbReference>